<dbReference type="EMBL" id="FTOE01000005">
    <property type="protein sequence ID" value="SIS80273.1"/>
    <property type="molecule type" value="Genomic_DNA"/>
</dbReference>
<dbReference type="AlphaFoldDB" id="A0A1N7M2J9"/>
<dbReference type="InterPro" id="IPR000262">
    <property type="entry name" value="FMN-dep_DH"/>
</dbReference>
<gene>
    <name evidence="11" type="primary">fni</name>
    <name evidence="13" type="ORF">SAMN05421760_105106</name>
</gene>
<comment type="caution">
    <text evidence="11">Lacks conserved residue(s) required for the propagation of feature annotation.</text>
</comment>
<feature type="binding site" evidence="11">
    <location>
        <begin position="292"/>
        <end position="293"/>
    </location>
    <ligand>
        <name>FMN</name>
        <dbReference type="ChEBI" id="CHEBI:58210"/>
    </ligand>
</feature>
<feature type="binding site" evidence="11">
    <location>
        <begin position="97"/>
        <end position="99"/>
    </location>
    <ligand>
        <name>substrate</name>
    </ligand>
</feature>
<comment type="cofactor">
    <cofactor evidence="11">
        <name>NADPH</name>
        <dbReference type="ChEBI" id="CHEBI:57783"/>
    </cofactor>
</comment>
<dbReference type="GO" id="GO:0016491">
    <property type="term" value="F:oxidoreductase activity"/>
    <property type="evidence" value="ECO:0007669"/>
    <property type="project" value="InterPro"/>
</dbReference>
<evidence type="ECO:0000256" key="7">
    <source>
        <dbReference type="ARBA" id="ARBA00022857"/>
    </source>
</evidence>
<protein>
    <recommendedName>
        <fullName evidence="11">Isopentenyl-diphosphate delta-isomerase</fullName>
        <shortName evidence="11">IPP isomerase</shortName>
        <ecNumber evidence="11">5.3.3.2</ecNumber>
    </recommendedName>
    <alternativeName>
        <fullName evidence="11">Isopentenyl diphosphate:dimethylallyl diphosphate isomerase</fullName>
    </alternativeName>
    <alternativeName>
        <fullName evidence="11">Isopentenyl pyrophosphate isomerase</fullName>
    </alternativeName>
    <alternativeName>
        <fullName evidence="11">Type 2 isopentenyl diphosphate isomerase</fullName>
        <shortName evidence="11">IDI-2</shortName>
    </alternativeName>
</protein>
<comment type="catalytic activity">
    <reaction evidence="11">
        <text>isopentenyl diphosphate = dimethylallyl diphosphate</text>
        <dbReference type="Rhea" id="RHEA:23284"/>
        <dbReference type="ChEBI" id="CHEBI:57623"/>
        <dbReference type="ChEBI" id="CHEBI:128769"/>
        <dbReference type="EC" id="5.3.3.2"/>
    </reaction>
</comment>
<dbReference type="InterPro" id="IPR011179">
    <property type="entry name" value="IPdP_isomerase"/>
</dbReference>
<evidence type="ECO:0000256" key="5">
    <source>
        <dbReference type="ARBA" id="ARBA00022723"/>
    </source>
</evidence>
<dbReference type="Gene3D" id="3.20.20.70">
    <property type="entry name" value="Aldolase class I"/>
    <property type="match status" value="1"/>
</dbReference>
<dbReference type="GO" id="GO:0000287">
    <property type="term" value="F:magnesium ion binding"/>
    <property type="evidence" value="ECO:0007669"/>
    <property type="project" value="UniProtKB-UniRule"/>
</dbReference>
<keyword evidence="14" id="KW-1185">Reference proteome</keyword>
<dbReference type="NCBIfam" id="TIGR02151">
    <property type="entry name" value="IPP_isom_2"/>
    <property type="match status" value="1"/>
</dbReference>
<dbReference type="RefSeq" id="WP_054340163.1">
    <property type="nucleotide sequence ID" value="NZ_FTOE01000005.1"/>
</dbReference>
<evidence type="ECO:0000256" key="8">
    <source>
        <dbReference type="ARBA" id="ARBA00023229"/>
    </source>
</evidence>
<accession>A0A1N7M2J9</accession>
<dbReference type="GO" id="GO:0008299">
    <property type="term" value="P:isoprenoid biosynthetic process"/>
    <property type="evidence" value="ECO:0007669"/>
    <property type="project" value="UniProtKB-UniRule"/>
</dbReference>
<keyword evidence="2 11" id="KW-0963">Cytoplasm</keyword>
<evidence type="ECO:0000256" key="10">
    <source>
        <dbReference type="ARBA" id="ARBA00025810"/>
    </source>
</evidence>
<proteinExistence type="inferred from homology"/>
<keyword evidence="6 11" id="KW-0460">Magnesium</keyword>
<dbReference type="OrthoDB" id="9795032at2"/>
<feature type="binding site" evidence="11">
    <location>
        <begin position="271"/>
        <end position="273"/>
    </location>
    <ligand>
        <name>FMN</name>
        <dbReference type="ChEBI" id="CHEBI:58210"/>
    </ligand>
</feature>
<dbReference type="HAMAP" id="MF_00354">
    <property type="entry name" value="Idi_2"/>
    <property type="match status" value="1"/>
</dbReference>
<feature type="binding site" evidence="11">
    <location>
        <position position="160"/>
    </location>
    <ligand>
        <name>substrate</name>
    </ligand>
</feature>
<dbReference type="PANTHER" id="PTHR43665:SF1">
    <property type="entry name" value="ISOPENTENYL-DIPHOSPHATE DELTA-ISOMERASE"/>
    <property type="match status" value="1"/>
</dbReference>
<dbReference type="GO" id="GO:0004452">
    <property type="term" value="F:isopentenyl-diphosphate delta-isomerase activity"/>
    <property type="evidence" value="ECO:0007669"/>
    <property type="project" value="UniProtKB-UniRule"/>
</dbReference>
<evidence type="ECO:0000256" key="2">
    <source>
        <dbReference type="ARBA" id="ARBA00022490"/>
    </source>
</evidence>
<evidence type="ECO:0000259" key="12">
    <source>
        <dbReference type="Pfam" id="PF01070"/>
    </source>
</evidence>
<dbReference type="EC" id="5.3.3.2" evidence="11"/>
<comment type="function">
    <text evidence="11">Involved in the biosynthesis of isoprenoids. Catalyzes the 1,3-allylic rearrangement of the homoallylic substrate isopentenyl (IPP) to its allylic isomer, dimethylallyl diphosphate (DMAPP).</text>
</comment>
<dbReference type="CDD" id="cd02811">
    <property type="entry name" value="IDI-2_FMN"/>
    <property type="match status" value="1"/>
</dbReference>
<keyword evidence="9 11" id="KW-0413">Isomerase</keyword>
<comment type="similarity">
    <text evidence="11">Belongs to the IPP isomerase type 2 family.</text>
</comment>
<comment type="subunit">
    <text evidence="10 11">Homooctamer. Dimer of tetramers.</text>
</comment>
<dbReference type="GO" id="GO:0010181">
    <property type="term" value="F:FMN binding"/>
    <property type="evidence" value="ECO:0007669"/>
    <property type="project" value="UniProtKB-UniRule"/>
</dbReference>
<dbReference type="Pfam" id="PF01070">
    <property type="entry name" value="FMN_dh"/>
    <property type="match status" value="2"/>
</dbReference>
<feature type="domain" description="FMN-dependent dehydrogenase" evidence="12">
    <location>
        <begin position="21"/>
        <end position="107"/>
    </location>
</feature>
<dbReference type="GO" id="GO:0005737">
    <property type="term" value="C:cytoplasm"/>
    <property type="evidence" value="ECO:0007669"/>
    <property type="project" value="UniProtKB-SubCell"/>
</dbReference>
<feature type="binding site" evidence="11">
    <location>
        <position position="65"/>
    </location>
    <ligand>
        <name>FMN</name>
        <dbReference type="ChEBI" id="CHEBI:58210"/>
    </ligand>
</feature>
<evidence type="ECO:0000313" key="13">
    <source>
        <dbReference type="EMBL" id="SIS80273.1"/>
    </source>
</evidence>
<evidence type="ECO:0000256" key="6">
    <source>
        <dbReference type="ARBA" id="ARBA00022842"/>
    </source>
</evidence>
<sequence>MTDPTNDRKIEHIRAFDRDPAIERDARYFDRIHLLHRALPELDLADVDASVKLFGKTLSFPLLISSMTGGNHELVRKINMNLALAAEHCQVAMGVGSQRVMFVDEQARASFELRQYAPSTVLISNVGAVQLNYGFTARECQMAVDALGADALYLHLNPLQEAVQPEGDTNFKGLAAKITDLCANLSVPVMLKEVGSGLSPADVQLGLQAGIRYFDIAGSGGTSWSRIEHQRRSNPQDSLGLTFQDWGIPTPLALKLMDPYQSQATFVASGGVRDGIDMVKSVILGASICGVAAPLLHPAMESADAVIDVIERLRREFITAMFLLGTPDVASLFRNQNLILEER</sequence>
<dbReference type="Proteomes" id="UP000185999">
    <property type="component" value="Unassembled WGS sequence"/>
</dbReference>
<evidence type="ECO:0000256" key="9">
    <source>
        <dbReference type="ARBA" id="ARBA00023235"/>
    </source>
</evidence>
<name>A0A1N7M2J9_9GAMM</name>
<feature type="binding site" evidence="11">
    <location>
        <position position="161"/>
    </location>
    <ligand>
        <name>Mg(2+)</name>
        <dbReference type="ChEBI" id="CHEBI:18420"/>
    </ligand>
</feature>
<keyword evidence="5 11" id="KW-0479">Metal-binding</keyword>
<dbReference type="SUPFAM" id="SSF51395">
    <property type="entry name" value="FMN-linked oxidoreductases"/>
    <property type="match status" value="1"/>
</dbReference>
<comment type="subcellular location">
    <subcellularLocation>
        <location evidence="11">Cytoplasm</location>
    </subcellularLocation>
</comment>
<feature type="binding site" evidence="11">
    <location>
        <position position="222"/>
    </location>
    <ligand>
        <name>FMN</name>
        <dbReference type="ChEBI" id="CHEBI:58210"/>
    </ligand>
</feature>
<dbReference type="PANTHER" id="PTHR43665">
    <property type="entry name" value="ISOPENTENYL-DIPHOSPHATE DELTA-ISOMERASE"/>
    <property type="match status" value="1"/>
</dbReference>
<feature type="binding site" evidence="11">
    <location>
        <position position="192"/>
    </location>
    <ligand>
        <name>FMN</name>
        <dbReference type="ChEBI" id="CHEBI:58210"/>
    </ligand>
</feature>
<feature type="binding site" evidence="11">
    <location>
        <position position="97"/>
    </location>
    <ligand>
        <name>FMN</name>
        <dbReference type="ChEBI" id="CHEBI:58210"/>
    </ligand>
</feature>
<comment type="cofactor">
    <cofactor evidence="11">
        <name>Mg(2+)</name>
        <dbReference type="ChEBI" id="CHEBI:18420"/>
    </cofactor>
</comment>
<evidence type="ECO:0000256" key="11">
    <source>
        <dbReference type="HAMAP-Rule" id="MF_00354"/>
    </source>
</evidence>
<feature type="binding site" evidence="11">
    <location>
        <begin position="8"/>
        <end position="9"/>
    </location>
    <ligand>
        <name>substrate</name>
    </ligand>
</feature>
<evidence type="ECO:0000256" key="1">
    <source>
        <dbReference type="ARBA" id="ARBA00001917"/>
    </source>
</evidence>
<evidence type="ECO:0000256" key="4">
    <source>
        <dbReference type="ARBA" id="ARBA00022643"/>
    </source>
</evidence>
<dbReference type="GO" id="GO:0070402">
    <property type="term" value="F:NADPH binding"/>
    <property type="evidence" value="ECO:0007669"/>
    <property type="project" value="UniProtKB-UniRule"/>
</dbReference>
<dbReference type="InterPro" id="IPR013785">
    <property type="entry name" value="Aldolase_TIM"/>
</dbReference>
<feature type="domain" description="FMN-dependent dehydrogenase" evidence="12">
    <location>
        <begin position="176"/>
        <end position="333"/>
    </location>
</feature>
<feature type="binding site" evidence="11">
    <location>
        <begin position="66"/>
        <end position="68"/>
    </location>
    <ligand>
        <name>FMN</name>
        <dbReference type="ChEBI" id="CHEBI:58210"/>
    </ligand>
</feature>
<keyword evidence="3 11" id="KW-0285">Flavoprotein</keyword>
<evidence type="ECO:0000256" key="3">
    <source>
        <dbReference type="ARBA" id="ARBA00022630"/>
    </source>
</evidence>
<feature type="binding site" evidence="11">
    <location>
        <position position="125"/>
    </location>
    <ligand>
        <name>FMN</name>
        <dbReference type="ChEBI" id="CHEBI:58210"/>
    </ligand>
</feature>
<keyword evidence="8 11" id="KW-0414">Isoprene biosynthesis</keyword>
<evidence type="ECO:0000313" key="14">
    <source>
        <dbReference type="Proteomes" id="UP000185999"/>
    </source>
</evidence>
<reference evidence="14" key="1">
    <citation type="submission" date="2017-01" db="EMBL/GenBank/DDBJ databases">
        <authorList>
            <person name="Varghese N."/>
            <person name="Submissions S."/>
        </authorList>
    </citation>
    <scope>NUCLEOTIDE SEQUENCE [LARGE SCALE GENOMIC DNA]</scope>
    <source>
        <strain evidence="14">DSM 22306</strain>
    </source>
</reference>
<keyword evidence="4 11" id="KW-0288">FMN</keyword>
<keyword evidence="7 11" id="KW-0521">NADP</keyword>
<dbReference type="STRING" id="619304.SAMN05421760_105106"/>
<comment type="cofactor">
    <cofactor evidence="1 11">
        <name>FMN</name>
        <dbReference type="ChEBI" id="CHEBI:58210"/>
    </cofactor>
</comment>
<organism evidence="13 14">
    <name type="scientific">Neptunomonas antarctica</name>
    <dbReference type="NCBI Taxonomy" id="619304"/>
    <lineage>
        <taxon>Bacteria</taxon>
        <taxon>Pseudomonadati</taxon>
        <taxon>Pseudomonadota</taxon>
        <taxon>Gammaproteobacteria</taxon>
        <taxon>Oceanospirillales</taxon>
        <taxon>Oceanospirillaceae</taxon>
        <taxon>Neptunomonas</taxon>
    </lineage>
</organism>
<dbReference type="PIRSF" id="PIRSF003314">
    <property type="entry name" value="IPP_isomerase"/>
    <property type="match status" value="1"/>
</dbReference>